<dbReference type="PANTHER" id="PTHR12110">
    <property type="entry name" value="HYDROXYPYRUVATE ISOMERASE"/>
    <property type="match status" value="1"/>
</dbReference>
<dbReference type="Gene3D" id="3.20.20.150">
    <property type="entry name" value="Divalent-metal-dependent TIM barrel enzymes"/>
    <property type="match status" value="1"/>
</dbReference>
<dbReference type="AlphaFoldDB" id="A0A4R6JK96"/>
<comment type="caution">
    <text evidence="2">The sequence shown here is derived from an EMBL/GenBank/DDBJ whole genome shotgun (WGS) entry which is preliminary data.</text>
</comment>
<evidence type="ECO:0000313" key="3">
    <source>
        <dbReference type="Proteomes" id="UP000294901"/>
    </source>
</evidence>
<dbReference type="RefSeq" id="WP_133871362.1">
    <property type="nucleotide sequence ID" value="NZ_BOMD01000126.1"/>
</dbReference>
<dbReference type="OrthoDB" id="9780241at2"/>
<gene>
    <name evidence="2" type="ORF">C8E87_0221</name>
</gene>
<evidence type="ECO:0000259" key="1">
    <source>
        <dbReference type="Pfam" id="PF01261"/>
    </source>
</evidence>
<dbReference type="Pfam" id="PF01261">
    <property type="entry name" value="AP_endonuc_2"/>
    <property type="match status" value="1"/>
</dbReference>
<keyword evidence="3" id="KW-1185">Reference proteome</keyword>
<keyword evidence="2" id="KW-0413">Isomerase</keyword>
<dbReference type="InterPro" id="IPR036237">
    <property type="entry name" value="Xyl_isomerase-like_sf"/>
</dbReference>
<sequence length="297" mass="31694">MANQKQWFEEVTAPMTRLIFWPGSLGNRGFAAVLDAARAGGFSETAISPLTLDQMLTGGRSADSIREQAAERGVRLAEIDGVTSWAPIRYSAGMPARLRERFDLSASRILDLAQAAGADRILAAGAFERGAVGIDDLVASFASFADRAAERGLDVELEFVPFWGIPDLATAWEIVRRAERENGTLLIDTWHLLKASTDPEAALGLLPEIPGDRLTGLQLADALTTEPARSPLRCFPGEGDLPLGPLVRLLHDKGGLTHVGVEIFGEAIDGLDNAAAGIRTAAAARDTWALAQTPENS</sequence>
<organism evidence="2 3">
    <name type="scientific">Paractinoplanes brasiliensis</name>
    <dbReference type="NCBI Taxonomy" id="52695"/>
    <lineage>
        <taxon>Bacteria</taxon>
        <taxon>Bacillati</taxon>
        <taxon>Actinomycetota</taxon>
        <taxon>Actinomycetes</taxon>
        <taxon>Micromonosporales</taxon>
        <taxon>Micromonosporaceae</taxon>
        <taxon>Paractinoplanes</taxon>
    </lineage>
</organism>
<proteinExistence type="predicted"/>
<reference evidence="2 3" key="1">
    <citation type="submission" date="2019-03" db="EMBL/GenBank/DDBJ databases">
        <title>Sequencing the genomes of 1000 actinobacteria strains.</title>
        <authorList>
            <person name="Klenk H.-P."/>
        </authorList>
    </citation>
    <scope>NUCLEOTIDE SEQUENCE [LARGE SCALE GENOMIC DNA]</scope>
    <source>
        <strain evidence="2 3">DSM 43805</strain>
    </source>
</reference>
<protein>
    <submittedName>
        <fullName evidence="2">Sugar phosphate isomerase/epimerase</fullName>
    </submittedName>
</protein>
<dbReference type="PANTHER" id="PTHR12110:SF21">
    <property type="entry name" value="XYLOSE ISOMERASE-LIKE TIM BARREL DOMAIN-CONTAINING PROTEIN"/>
    <property type="match status" value="1"/>
</dbReference>
<dbReference type="SUPFAM" id="SSF51658">
    <property type="entry name" value="Xylose isomerase-like"/>
    <property type="match status" value="1"/>
</dbReference>
<dbReference type="GO" id="GO:0016853">
    <property type="term" value="F:isomerase activity"/>
    <property type="evidence" value="ECO:0007669"/>
    <property type="project" value="UniProtKB-KW"/>
</dbReference>
<dbReference type="InterPro" id="IPR050312">
    <property type="entry name" value="IolE/XylAMocC-like"/>
</dbReference>
<dbReference type="InterPro" id="IPR013022">
    <property type="entry name" value="Xyl_isomerase-like_TIM-brl"/>
</dbReference>
<evidence type="ECO:0000313" key="2">
    <source>
        <dbReference type="EMBL" id="TDO36640.1"/>
    </source>
</evidence>
<accession>A0A4R6JK96</accession>
<name>A0A4R6JK96_9ACTN</name>
<dbReference type="Proteomes" id="UP000294901">
    <property type="component" value="Unassembled WGS sequence"/>
</dbReference>
<feature type="domain" description="Xylose isomerase-like TIM barrel" evidence="1">
    <location>
        <begin position="60"/>
        <end position="279"/>
    </location>
</feature>
<dbReference type="EMBL" id="SNWR01000001">
    <property type="protein sequence ID" value="TDO36640.1"/>
    <property type="molecule type" value="Genomic_DNA"/>
</dbReference>